<evidence type="ECO:0000313" key="3">
    <source>
        <dbReference type="Proteomes" id="UP001243330"/>
    </source>
</evidence>
<feature type="compositionally biased region" description="Polar residues" evidence="1">
    <location>
        <begin position="53"/>
        <end position="77"/>
    </location>
</feature>
<feature type="compositionally biased region" description="Low complexity" evidence="1">
    <location>
        <begin position="34"/>
        <end position="52"/>
    </location>
</feature>
<organism evidence="2 3">
    <name type="scientific">Colletotrichum chrysophilum</name>
    <dbReference type="NCBI Taxonomy" id="1836956"/>
    <lineage>
        <taxon>Eukaryota</taxon>
        <taxon>Fungi</taxon>
        <taxon>Dikarya</taxon>
        <taxon>Ascomycota</taxon>
        <taxon>Pezizomycotina</taxon>
        <taxon>Sordariomycetes</taxon>
        <taxon>Hypocreomycetidae</taxon>
        <taxon>Glomerellales</taxon>
        <taxon>Glomerellaceae</taxon>
        <taxon>Colletotrichum</taxon>
        <taxon>Colletotrichum gloeosporioides species complex</taxon>
    </lineage>
</organism>
<accession>A0AAD9B0K9</accession>
<name>A0AAD9B0K9_9PEZI</name>
<dbReference type="AlphaFoldDB" id="A0AAD9B0K9"/>
<feature type="compositionally biased region" description="Basic and acidic residues" evidence="1">
    <location>
        <begin position="142"/>
        <end position="153"/>
    </location>
</feature>
<feature type="region of interest" description="Disordered" evidence="1">
    <location>
        <begin position="1"/>
        <end position="228"/>
    </location>
</feature>
<feature type="compositionally biased region" description="Basic and acidic residues" evidence="1">
    <location>
        <begin position="94"/>
        <end position="104"/>
    </location>
</feature>
<dbReference type="Proteomes" id="UP001243330">
    <property type="component" value="Unassembled WGS sequence"/>
</dbReference>
<sequence>MNNNNKSGPGGPGNSSNPRPGQSPFPNSGPLVRQTPTNSQSSQPYTSSYSNNFDRNNSRYSTGRTDGSRYSQENNDYTIPPRSPQRLSPPRQQPKREQAGRAWEDSIYGMYGDLKTPRDPPRQNQQSRRQYQQEDDDSYDEEVPRRPDPEPARPRPNRARTNPEEGPRRANTTRQNQQNERSGRSERRDRGDQQNRQDGRNADGNYRRVHINIDTGGDGGRSWTWSTDDRDRERTNVNIGTPFGGTGFGGSGPSLVNFGDSGFPFSGRNNGGGRLPVNVPFVNGLPVNLPFGL</sequence>
<dbReference type="EMBL" id="JAQOWY010000006">
    <property type="protein sequence ID" value="KAK1856715.1"/>
    <property type="molecule type" value="Genomic_DNA"/>
</dbReference>
<reference evidence="2" key="1">
    <citation type="submission" date="2023-01" db="EMBL/GenBank/DDBJ databases">
        <title>Colletotrichum chrysophilum M932 genome sequence.</title>
        <authorList>
            <person name="Baroncelli R."/>
        </authorList>
    </citation>
    <scope>NUCLEOTIDE SEQUENCE</scope>
    <source>
        <strain evidence="2">M932</strain>
    </source>
</reference>
<evidence type="ECO:0000256" key="1">
    <source>
        <dbReference type="SAM" id="MobiDB-lite"/>
    </source>
</evidence>
<protein>
    <submittedName>
        <fullName evidence="2">Uncharacterized protein</fullName>
    </submittedName>
</protein>
<keyword evidence="3" id="KW-1185">Reference proteome</keyword>
<proteinExistence type="predicted"/>
<comment type="caution">
    <text evidence="2">The sequence shown here is derived from an EMBL/GenBank/DDBJ whole genome shotgun (WGS) entry which is preliminary data.</text>
</comment>
<feature type="compositionally biased region" description="Polar residues" evidence="1">
    <location>
        <begin position="170"/>
        <end position="179"/>
    </location>
</feature>
<gene>
    <name evidence="2" type="ORF">CCHR01_00685</name>
</gene>
<feature type="compositionally biased region" description="Basic and acidic residues" evidence="1">
    <location>
        <begin position="181"/>
        <end position="201"/>
    </location>
</feature>
<evidence type="ECO:0000313" key="2">
    <source>
        <dbReference type="EMBL" id="KAK1856715.1"/>
    </source>
</evidence>
<feature type="compositionally biased region" description="Low complexity" evidence="1">
    <location>
        <begin position="14"/>
        <end position="24"/>
    </location>
</feature>